<sequence length="469" mass="46801">MSSRRLTTLVALCVLVLGTVAVLAVAALPGPRRVPPRAVVPVQFPGYSSLTSSLAADPVGAAVAVYRQEAVRGVRGSTQTLLLGADGRSARRLVEAGERGGSRAPAAVVLSPDGRTVAVGDGPWAGAPGDAPAPAALPPGRRAVVPRTPAPASTPATGGTTGPRSTLALVDLSTGASRVHVVPRVPTVVPVSWSGDGSRLAYLGTDAGGGSEAGADAAPATGQLFVLDTGTGRAAAVPGAEEVLAAALSPDGTRLAFQAPDRPVVRVVDPFADPFDDPFTDAGRGRGEGVELAVPAGAVLAGGPAWSPDGSLLALTTGTGTPGARIAFVATRPGGDVPAAVPGAGVLGWASPRALLHRPVPAQQDRDADLVVLRTDLGTGARSAHLRVPTARGHHRAGDLTLAGGLLPGAVPTTSRAVDRGPWPLPARLGLVLAGAVLAVPATAGLLRQRDRLAALTAVPEWARDPSRG</sequence>
<organism evidence="1 2">
    <name type="scientific">Kineococcus halophytocola</name>
    <dbReference type="NCBI Taxonomy" id="3234027"/>
    <lineage>
        <taxon>Bacteria</taxon>
        <taxon>Bacillati</taxon>
        <taxon>Actinomycetota</taxon>
        <taxon>Actinomycetes</taxon>
        <taxon>Kineosporiales</taxon>
        <taxon>Kineosporiaceae</taxon>
        <taxon>Kineococcus</taxon>
    </lineage>
</organism>
<dbReference type="Gene3D" id="2.120.10.30">
    <property type="entry name" value="TolB, C-terminal domain"/>
    <property type="match status" value="1"/>
</dbReference>
<reference evidence="1 2" key="1">
    <citation type="submission" date="2024-07" db="EMBL/GenBank/DDBJ databases">
        <authorList>
            <person name="Thanompreechachai J."/>
            <person name="Duangmal K."/>
        </authorList>
    </citation>
    <scope>NUCLEOTIDE SEQUENCE [LARGE SCALE GENOMIC DNA]</scope>
    <source>
        <strain evidence="1 2">LSe6-4</strain>
    </source>
</reference>
<protein>
    <recommendedName>
        <fullName evidence="3">WD40 repeat protein</fullName>
    </recommendedName>
</protein>
<keyword evidence="2" id="KW-1185">Reference proteome</keyword>
<evidence type="ECO:0000313" key="2">
    <source>
        <dbReference type="Proteomes" id="UP001565927"/>
    </source>
</evidence>
<gene>
    <name evidence="1" type="ORF">AB2L27_19020</name>
</gene>
<dbReference type="RefSeq" id="WP_370443062.1">
    <property type="nucleotide sequence ID" value="NZ_JBGFTU010000031.1"/>
</dbReference>
<evidence type="ECO:0000313" key="1">
    <source>
        <dbReference type="EMBL" id="MEZ0166851.1"/>
    </source>
</evidence>
<name>A0ABV4H8W8_9ACTN</name>
<comment type="caution">
    <text evidence="1">The sequence shown here is derived from an EMBL/GenBank/DDBJ whole genome shotgun (WGS) entry which is preliminary data.</text>
</comment>
<evidence type="ECO:0008006" key="3">
    <source>
        <dbReference type="Google" id="ProtNLM"/>
    </source>
</evidence>
<accession>A0ABV4H8W8</accession>
<dbReference type="Pfam" id="PF07676">
    <property type="entry name" value="PD40"/>
    <property type="match status" value="1"/>
</dbReference>
<dbReference type="Proteomes" id="UP001565927">
    <property type="component" value="Unassembled WGS sequence"/>
</dbReference>
<proteinExistence type="predicted"/>
<dbReference type="InterPro" id="IPR011042">
    <property type="entry name" value="6-blade_b-propeller_TolB-like"/>
</dbReference>
<dbReference type="SUPFAM" id="SSF82171">
    <property type="entry name" value="DPP6 N-terminal domain-like"/>
    <property type="match status" value="1"/>
</dbReference>
<dbReference type="EMBL" id="JBGFTU010000031">
    <property type="protein sequence ID" value="MEZ0166851.1"/>
    <property type="molecule type" value="Genomic_DNA"/>
</dbReference>
<dbReference type="InterPro" id="IPR011659">
    <property type="entry name" value="WD40"/>
</dbReference>